<dbReference type="GeneID" id="28873126"/>
<organism evidence="1 2">
    <name type="scientific">Colletotrichum higginsianum (strain IMI 349063)</name>
    <name type="common">Crucifer anthracnose fungus</name>
    <dbReference type="NCBI Taxonomy" id="759273"/>
    <lineage>
        <taxon>Eukaryota</taxon>
        <taxon>Fungi</taxon>
        <taxon>Dikarya</taxon>
        <taxon>Ascomycota</taxon>
        <taxon>Pezizomycotina</taxon>
        <taxon>Sordariomycetes</taxon>
        <taxon>Hypocreomycetidae</taxon>
        <taxon>Glomerellales</taxon>
        <taxon>Glomerellaceae</taxon>
        <taxon>Colletotrichum</taxon>
        <taxon>Colletotrichum destructivum species complex</taxon>
    </lineage>
</organism>
<evidence type="ECO:0000313" key="2">
    <source>
        <dbReference type="Proteomes" id="UP000092177"/>
    </source>
</evidence>
<name>A0A1B7XST1_COLHI</name>
<dbReference type="KEGG" id="chig:CH63R_14045"/>
<dbReference type="VEuPathDB" id="FungiDB:CH63R_14045"/>
<comment type="caution">
    <text evidence="1">The sequence shown here is derived from an EMBL/GenBank/DDBJ whole genome shotgun (WGS) entry which is preliminary data.</text>
</comment>
<protein>
    <submittedName>
        <fullName evidence="1">Uncharacterized protein</fullName>
    </submittedName>
</protein>
<proteinExistence type="predicted"/>
<sequence>MKRLSVVYLWARGRRLQMNEGEAMPEMPHARDAGLLGVVLSSRSGAFCSSARTRDAADVPHGR</sequence>
<reference evidence="2" key="1">
    <citation type="journal article" date="2017" name="BMC Genomics">
        <title>Gapless genome assembly of Colletotrichum higginsianum reveals chromosome structure and association of transposable elements with secondary metabolite gene clusters.</title>
        <authorList>
            <person name="Dallery J.-F."/>
            <person name="Lapalu N."/>
            <person name="Zampounis A."/>
            <person name="Pigne S."/>
            <person name="Luyten I."/>
            <person name="Amselem J."/>
            <person name="Wittenberg A.H.J."/>
            <person name="Zhou S."/>
            <person name="de Queiroz M.V."/>
            <person name="Robin G.P."/>
            <person name="Auger A."/>
            <person name="Hainaut M."/>
            <person name="Henrissat B."/>
            <person name="Kim K.-T."/>
            <person name="Lee Y.-H."/>
            <person name="Lespinet O."/>
            <person name="Schwartz D.C."/>
            <person name="Thon M.R."/>
            <person name="O'Connell R.J."/>
        </authorList>
    </citation>
    <scope>NUCLEOTIDE SEQUENCE [LARGE SCALE GENOMIC DNA]</scope>
    <source>
        <strain evidence="2">IMI 349063</strain>
    </source>
</reference>
<dbReference type="EMBL" id="LTAN01000010">
    <property type="protein sequence ID" value="OBR02819.1"/>
    <property type="molecule type" value="Genomic_DNA"/>
</dbReference>
<evidence type="ECO:0000313" key="1">
    <source>
        <dbReference type="EMBL" id="OBR02819.1"/>
    </source>
</evidence>
<accession>A0A1B7XST1</accession>
<dbReference type="RefSeq" id="XP_018151337.1">
    <property type="nucleotide sequence ID" value="XM_018309019.1"/>
</dbReference>
<dbReference type="AlphaFoldDB" id="A0A1B7XST1"/>
<keyword evidence="2" id="KW-1185">Reference proteome</keyword>
<dbReference type="Proteomes" id="UP000092177">
    <property type="component" value="Chromosome 10"/>
</dbReference>
<gene>
    <name evidence="1" type="ORF">CH63R_14045</name>
</gene>